<protein>
    <submittedName>
        <fullName evidence="6">Substrate-binding domain-containing protein</fullName>
    </submittedName>
</protein>
<dbReference type="CDD" id="cd13566">
    <property type="entry name" value="PBP2_phosphate"/>
    <property type="match status" value="1"/>
</dbReference>
<dbReference type="Gene3D" id="3.30.1330.60">
    <property type="entry name" value="OmpA-like domain"/>
    <property type="match status" value="1"/>
</dbReference>
<evidence type="ECO:0000256" key="4">
    <source>
        <dbReference type="PROSITE-ProRule" id="PRU00473"/>
    </source>
</evidence>
<comment type="subcellular location">
    <subcellularLocation>
        <location evidence="1">Membrane</location>
    </subcellularLocation>
</comment>
<dbReference type="CDD" id="cd07185">
    <property type="entry name" value="OmpA_C-like"/>
    <property type="match status" value="1"/>
</dbReference>
<accession>A0ABX2IKF9</accession>
<dbReference type="Proteomes" id="UP000777935">
    <property type="component" value="Unassembled WGS sequence"/>
</dbReference>
<evidence type="ECO:0000259" key="5">
    <source>
        <dbReference type="PROSITE" id="PS51123"/>
    </source>
</evidence>
<dbReference type="InterPro" id="IPR006665">
    <property type="entry name" value="OmpA-like"/>
</dbReference>
<evidence type="ECO:0000256" key="2">
    <source>
        <dbReference type="ARBA" id="ARBA00022729"/>
    </source>
</evidence>
<keyword evidence="2" id="KW-0732">Signal</keyword>
<dbReference type="InterPro" id="IPR050811">
    <property type="entry name" value="Phosphate_ABC_transporter"/>
</dbReference>
<comment type="caution">
    <text evidence="6">The sequence shown here is derived from an EMBL/GenBank/DDBJ whole genome shotgun (WGS) entry which is preliminary data.</text>
</comment>
<evidence type="ECO:0000313" key="7">
    <source>
        <dbReference type="Proteomes" id="UP000777935"/>
    </source>
</evidence>
<evidence type="ECO:0000313" key="6">
    <source>
        <dbReference type="EMBL" id="NSX53372.1"/>
    </source>
</evidence>
<feature type="domain" description="OmpA-like" evidence="5">
    <location>
        <begin position="378"/>
        <end position="500"/>
    </location>
</feature>
<dbReference type="SUPFAM" id="SSF53850">
    <property type="entry name" value="Periplasmic binding protein-like II"/>
    <property type="match status" value="1"/>
</dbReference>
<proteinExistence type="predicted"/>
<dbReference type="PROSITE" id="PS51123">
    <property type="entry name" value="OMPA_2"/>
    <property type="match status" value="1"/>
</dbReference>
<gene>
    <name evidence="6" type="ORF">HRQ87_01000</name>
</gene>
<dbReference type="Pfam" id="PF12849">
    <property type="entry name" value="PBP_like_2"/>
    <property type="match status" value="1"/>
</dbReference>
<dbReference type="InterPro" id="IPR036737">
    <property type="entry name" value="OmpA-like_sf"/>
</dbReference>
<dbReference type="Pfam" id="PF00691">
    <property type="entry name" value="OmpA"/>
    <property type="match status" value="1"/>
</dbReference>
<dbReference type="InterPro" id="IPR006664">
    <property type="entry name" value="OMP_bac"/>
</dbReference>
<dbReference type="Gene3D" id="3.40.190.10">
    <property type="entry name" value="Periplasmic binding protein-like II"/>
    <property type="match status" value="2"/>
</dbReference>
<evidence type="ECO:0000256" key="1">
    <source>
        <dbReference type="ARBA" id="ARBA00004370"/>
    </source>
</evidence>
<dbReference type="InterPro" id="IPR024370">
    <property type="entry name" value="PBP_domain"/>
</dbReference>
<reference evidence="6 7" key="1">
    <citation type="submission" date="2020-06" db="EMBL/GenBank/DDBJ databases">
        <title>Sulfitobacter algicola sp. nov., isolated from green algae.</title>
        <authorList>
            <person name="Wang C."/>
        </authorList>
    </citation>
    <scope>NUCLEOTIDE SEQUENCE [LARGE SCALE GENOMIC DNA]</scope>
    <source>
        <strain evidence="6 7">1151</strain>
    </source>
</reference>
<name>A0ABX2IKF9_9RHOB</name>
<dbReference type="EMBL" id="JABUFE010000001">
    <property type="protein sequence ID" value="NSX53372.1"/>
    <property type="molecule type" value="Genomic_DNA"/>
</dbReference>
<organism evidence="6 7">
    <name type="scientific">Parasulfitobacter algicola</name>
    <dbReference type="NCBI Taxonomy" id="2614809"/>
    <lineage>
        <taxon>Bacteria</taxon>
        <taxon>Pseudomonadati</taxon>
        <taxon>Pseudomonadota</taxon>
        <taxon>Alphaproteobacteria</taxon>
        <taxon>Rhodobacterales</taxon>
        <taxon>Roseobacteraceae</taxon>
        <taxon>Parasulfitobacter</taxon>
    </lineage>
</organism>
<evidence type="ECO:0000256" key="3">
    <source>
        <dbReference type="ARBA" id="ARBA00023136"/>
    </source>
</evidence>
<dbReference type="SUPFAM" id="SSF103088">
    <property type="entry name" value="OmpA-like"/>
    <property type="match status" value="1"/>
</dbReference>
<keyword evidence="7" id="KW-1185">Reference proteome</keyword>
<sequence length="502" mass="53376">MATAVFSETVRLDAIDGSISIQGDLISFDNNIYTLSTTMGQVRIPANVVNCSGAGCPENNLPSEFAIAGSKSLGEGLIPELIRAYSAELGADLDTSRNGNAAVEYELSGPAEASITIATSNSTGGLRALLDGDASFALSTRPARNRELRNFEAAGLGVLNSSDQENIVALDGLVLVTSPGNPVRAISEQNAAAAFSGLISNWSQLGGNNAPINLHVRDNDSGTREVFDALVMRPNGVAVDGRVTVHTSDADVVAAVLSDPNGIGFTSFANVGGASPLAIQGVCGLQTPPSAFTIKTEEYPLTRLLYMYQSNKPLPTKALGLRDFAVSDRAQDIVADAGFINQAVTSESINAQGLRLASAVVAPDGAQTYEELREMFEQLISADRLSTTYRFRTGSADLNARAQADVERLIKLLQDESFTNKEIIFIGFTDSVGQADLNRELSEQRAQQVMQAIRATDPALASRVKMRAIGYGEISPLGCNETNTGRRINRRVEVWVQDIVVN</sequence>
<dbReference type="PRINTS" id="PR01021">
    <property type="entry name" value="OMPADOMAIN"/>
</dbReference>
<keyword evidence="3 4" id="KW-0472">Membrane</keyword>
<dbReference type="PANTHER" id="PTHR30570">
    <property type="entry name" value="PERIPLASMIC PHOSPHATE BINDING COMPONENT OF PHOSPHATE ABC TRANSPORTER"/>
    <property type="match status" value="1"/>
</dbReference>
<dbReference type="PANTHER" id="PTHR30570:SF1">
    <property type="entry name" value="PHOSPHATE-BINDING PROTEIN PSTS"/>
    <property type="match status" value="1"/>
</dbReference>